<dbReference type="RefSeq" id="WP_106734309.1">
    <property type="nucleotide sequence ID" value="NZ_CP060009.1"/>
</dbReference>
<dbReference type="NCBIfam" id="TIGR03499">
    <property type="entry name" value="FlhF"/>
    <property type="match status" value="1"/>
</dbReference>
<keyword evidence="8" id="KW-0653">Protein transport</keyword>
<evidence type="ECO:0000256" key="6">
    <source>
        <dbReference type="ARBA" id="ARBA00022741"/>
    </source>
</evidence>
<accession>A0ABX6SNU6</accession>
<dbReference type="InterPro" id="IPR047040">
    <property type="entry name" value="FlhF__GTPase_dom"/>
</dbReference>
<dbReference type="CDD" id="cd17873">
    <property type="entry name" value="FlhF"/>
    <property type="match status" value="1"/>
</dbReference>
<keyword evidence="6" id="KW-0547">Nucleotide-binding</keyword>
<feature type="domain" description="AAA+ ATPase" evidence="15">
    <location>
        <begin position="215"/>
        <end position="385"/>
    </location>
</feature>
<keyword evidence="17" id="KW-0282">Flagellum</keyword>
<evidence type="ECO:0000256" key="7">
    <source>
        <dbReference type="ARBA" id="ARBA00022795"/>
    </source>
</evidence>
<dbReference type="Gene3D" id="3.40.50.300">
    <property type="entry name" value="P-loop containing nucleotide triphosphate hydrolases"/>
    <property type="match status" value="1"/>
</dbReference>
<keyword evidence="4" id="KW-0813">Transport</keyword>
<keyword evidence="7" id="KW-1005">Bacterial flagellum biogenesis</keyword>
<name>A0ABX6SNU6_9PSED</name>
<dbReference type="PANTHER" id="PTHR43134:SF3">
    <property type="entry name" value="FLAGELLAR BIOSYNTHESIS PROTEIN FLHF"/>
    <property type="match status" value="1"/>
</dbReference>
<dbReference type="SMART" id="SM00382">
    <property type="entry name" value="AAA"/>
    <property type="match status" value="1"/>
</dbReference>
<evidence type="ECO:0000256" key="12">
    <source>
        <dbReference type="ARBA" id="ARBA00025337"/>
    </source>
</evidence>
<evidence type="ECO:0000256" key="8">
    <source>
        <dbReference type="ARBA" id="ARBA00022927"/>
    </source>
</evidence>
<keyword evidence="5" id="KW-1003">Cell membrane</keyword>
<keyword evidence="9" id="KW-0342">GTP-binding</keyword>
<comment type="similarity">
    <text evidence="2">Belongs to the GTP-binding SRP family.</text>
</comment>
<dbReference type="SMART" id="SM00962">
    <property type="entry name" value="SRP54"/>
    <property type="match status" value="1"/>
</dbReference>
<keyword evidence="18" id="KW-1185">Reference proteome</keyword>
<dbReference type="Pfam" id="PF00448">
    <property type="entry name" value="SRP54"/>
    <property type="match status" value="1"/>
</dbReference>
<dbReference type="InterPro" id="IPR000897">
    <property type="entry name" value="SRP54_GTPase_dom"/>
</dbReference>
<organism evidence="17 18">
    <name type="scientific">Pseudomonas sediminis</name>
    <dbReference type="NCBI Taxonomy" id="1691904"/>
    <lineage>
        <taxon>Bacteria</taxon>
        <taxon>Pseudomonadati</taxon>
        <taxon>Pseudomonadota</taxon>
        <taxon>Gammaproteobacteria</taxon>
        <taxon>Pseudomonadales</taxon>
        <taxon>Pseudomonadaceae</taxon>
        <taxon>Pseudomonas</taxon>
    </lineage>
</organism>
<keyword evidence="17" id="KW-0966">Cell projection</keyword>
<evidence type="ECO:0000256" key="4">
    <source>
        <dbReference type="ARBA" id="ARBA00022448"/>
    </source>
</evidence>
<protein>
    <recommendedName>
        <fullName evidence="3 13">Flagellar biosynthesis protein FlhF</fullName>
    </recommendedName>
</protein>
<dbReference type="SUPFAM" id="SSF52540">
    <property type="entry name" value="P-loop containing nucleoside triphosphate hydrolases"/>
    <property type="match status" value="1"/>
</dbReference>
<keyword evidence="17" id="KW-0969">Cilium</keyword>
<evidence type="ECO:0000256" key="14">
    <source>
        <dbReference type="SAM" id="MobiDB-lite"/>
    </source>
</evidence>
<comment type="function">
    <text evidence="12">Necessary for flagellar biosynthesis. May be involved in translocation of the flagellum.</text>
</comment>
<dbReference type="Gene3D" id="1.20.120.1380">
    <property type="entry name" value="Flagellar FlhF biosynthesis protein, N domain"/>
    <property type="match status" value="1"/>
</dbReference>
<dbReference type="InterPro" id="IPR020006">
    <property type="entry name" value="FlhF"/>
</dbReference>
<evidence type="ECO:0000259" key="15">
    <source>
        <dbReference type="SMART" id="SM00382"/>
    </source>
</evidence>
<evidence type="ECO:0000256" key="9">
    <source>
        <dbReference type="ARBA" id="ARBA00023134"/>
    </source>
</evidence>
<evidence type="ECO:0000256" key="2">
    <source>
        <dbReference type="ARBA" id="ARBA00008531"/>
    </source>
</evidence>
<evidence type="ECO:0000259" key="16">
    <source>
        <dbReference type="SMART" id="SM00962"/>
    </source>
</evidence>
<evidence type="ECO:0000313" key="17">
    <source>
        <dbReference type="EMBL" id="QNH03147.1"/>
    </source>
</evidence>
<evidence type="ECO:0000256" key="10">
    <source>
        <dbReference type="ARBA" id="ARBA00023136"/>
    </source>
</evidence>
<dbReference type="Proteomes" id="UP000515254">
    <property type="component" value="Chromosome"/>
</dbReference>
<reference evidence="17 18" key="1">
    <citation type="journal article" date="2020" name="Microbiol. Resour. Announc.">
        <title>Complete genome sequences of four natural Pseudomonas isolates that catabolize a wide range of aromatic compounds relevant to lignin valorization.</title>
        <authorList>
            <person name="Hatmaker E.A."/>
            <person name="Presley G."/>
            <person name="Cannon O."/>
            <person name="Guss A.M."/>
            <person name="Elkins J.G."/>
        </authorList>
    </citation>
    <scope>NUCLEOTIDE SEQUENCE [LARGE SCALE GENOMIC DNA]</scope>
    <source>
        <strain evidence="17 18">B10D7D</strain>
    </source>
</reference>
<gene>
    <name evidence="17" type="primary">flhF</name>
    <name evidence="17" type="ORF">HNQ25_10615</name>
</gene>
<feature type="region of interest" description="Disordered" evidence="14">
    <location>
        <begin position="100"/>
        <end position="120"/>
    </location>
</feature>
<feature type="compositionally biased region" description="Low complexity" evidence="14">
    <location>
        <begin position="111"/>
        <end position="120"/>
    </location>
</feature>
<dbReference type="PANTHER" id="PTHR43134">
    <property type="entry name" value="SIGNAL RECOGNITION PARTICLE RECEPTOR SUBUNIT ALPHA"/>
    <property type="match status" value="1"/>
</dbReference>
<keyword evidence="11" id="KW-1006">Bacterial flagellum protein export</keyword>
<evidence type="ECO:0000256" key="3">
    <source>
        <dbReference type="ARBA" id="ARBA00014919"/>
    </source>
</evidence>
<keyword evidence="10" id="KW-0472">Membrane</keyword>
<dbReference type="EMBL" id="CP060009">
    <property type="protein sequence ID" value="QNH03147.1"/>
    <property type="molecule type" value="Genomic_DNA"/>
</dbReference>
<comment type="subcellular location">
    <subcellularLocation>
        <location evidence="1">Cell membrane</location>
        <topology evidence="1">Peripheral membrane protein</topology>
        <orientation evidence="1">Cytoplasmic side</orientation>
    </subcellularLocation>
</comment>
<evidence type="ECO:0000256" key="13">
    <source>
        <dbReference type="NCBIfam" id="TIGR03499"/>
    </source>
</evidence>
<evidence type="ECO:0000313" key="18">
    <source>
        <dbReference type="Proteomes" id="UP000515254"/>
    </source>
</evidence>
<evidence type="ECO:0000256" key="1">
    <source>
        <dbReference type="ARBA" id="ARBA00004413"/>
    </source>
</evidence>
<proteinExistence type="inferred from homology"/>
<evidence type="ECO:0000256" key="11">
    <source>
        <dbReference type="ARBA" id="ARBA00023225"/>
    </source>
</evidence>
<dbReference type="InterPro" id="IPR027417">
    <property type="entry name" value="P-loop_NTPase"/>
</dbReference>
<sequence>MQVKRFFAADMRTAMKLVRDELGADASIIGNRRVAGGVELTAALDYQAPTPVRPNPALEAELRKTQARIASAQAELSTRAEQDAGKDRQLFANESLLAPELPATPVKPQRPVETAAPATPAVDPRALDAMRFELHGLRELIEVQLGSIAWGQLQNRRPQQANLWRRLQRMGLSAELSQALLSKVAGVAEPRQAWRMLLAHLAHAIATPKVEPLEEGGVIALVGPAGMGKTTTLAKLAARYVLKYGAQQVALVSMDSFRIGAQEQLKTLGRILGVSVTQIDPGQSLLQALAPLAKKRVVLVDTAGLPGNDPALRLQLESLASARIKAKNYLVLAATSQSQVLKAAYHSYKRCGLSGCILTKLDEAASLGEVLGLAIGQQLPVAYVTDGPRIPDDLQVPRSHQLVSRAVGLQAAEEPSEDAMAQMFAGLYHNPAKRAG</sequence>
<feature type="domain" description="SRP54-type proteins GTP-binding" evidence="16">
    <location>
        <begin position="216"/>
        <end position="408"/>
    </location>
</feature>
<evidence type="ECO:0000256" key="5">
    <source>
        <dbReference type="ARBA" id="ARBA00022475"/>
    </source>
</evidence>
<dbReference type="InterPro" id="IPR003593">
    <property type="entry name" value="AAA+_ATPase"/>
</dbReference>